<dbReference type="CDD" id="cd01189">
    <property type="entry name" value="INT_ICEBs1_C_like"/>
    <property type="match status" value="1"/>
</dbReference>
<dbReference type="RefSeq" id="WP_105299991.1">
    <property type="nucleotide sequence ID" value="NZ_OKRC01000001.1"/>
</dbReference>
<evidence type="ECO:0000256" key="3">
    <source>
        <dbReference type="ARBA" id="ARBA00023172"/>
    </source>
</evidence>
<dbReference type="InterPro" id="IPR050090">
    <property type="entry name" value="Tyrosine_recombinase_XerCD"/>
</dbReference>
<evidence type="ECO:0000313" key="5">
    <source>
        <dbReference type="EMBL" id="SPE18669.1"/>
    </source>
</evidence>
<name>A0AAE8LV80_LATSK</name>
<dbReference type="AlphaFoldDB" id="A0AAE8LV80"/>
<dbReference type="Pfam" id="PF00589">
    <property type="entry name" value="Phage_integrase"/>
    <property type="match status" value="1"/>
</dbReference>
<dbReference type="Gene3D" id="1.10.150.130">
    <property type="match status" value="1"/>
</dbReference>
<reference evidence="5 6" key="1">
    <citation type="submission" date="2018-02" db="EMBL/GenBank/DDBJ databases">
        <authorList>
            <person name="Rodrigo-Torres L."/>
            <person name="Arahal R. D."/>
            <person name="Lucena T."/>
        </authorList>
    </citation>
    <scope>NUCLEOTIDE SEQUENCE [LARGE SCALE GENOMIC DNA]</scope>
    <source>
        <strain evidence="5 6">CECT 9267</strain>
    </source>
</reference>
<dbReference type="Gene3D" id="1.10.443.10">
    <property type="entry name" value="Intergrase catalytic core"/>
    <property type="match status" value="1"/>
</dbReference>
<evidence type="ECO:0000256" key="1">
    <source>
        <dbReference type="ARBA" id="ARBA00008857"/>
    </source>
</evidence>
<dbReference type="GO" id="GO:0003677">
    <property type="term" value="F:DNA binding"/>
    <property type="evidence" value="ECO:0007669"/>
    <property type="project" value="UniProtKB-KW"/>
</dbReference>
<accession>A0AAE8LV80</accession>
<dbReference type="InterPro" id="IPR013762">
    <property type="entry name" value="Integrase-like_cat_sf"/>
</dbReference>
<sequence>MWEEFELWAETYRKPFIQRSTYIKYERTTEMLKDHFDNEGSDLVKRIDLQRFFNELSAKYGHRTIKTIYHNVAAFYQSLVDDGAIDRNPMNNIRFTGVEKEKKRKYLEVEDVKKLVASLDLDDQRDLMIYVALKTGMRFAEVLGVTPDDLIDHDGSYLLSINKTLDYKYTKQFKSTKTKTSVRDISIDKEVFDCLVSLAHKKGIGPDESIFGVEYPAELNRLLLLKCKSIGADPISFHGLRHTHCSLLLRDGIPIISVSKRLGHSDTTVTQKIYTHLMAEQEEEDNVSIVKLLEAI</sequence>
<comment type="caution">
    <text evidence="5">The sequence shown here is derived from an EMBL/GenBank/DDBJ whole genome shotgun (WGS) entry which is preliminary data.</text>
</comment>
<comment type="similarity">
    <text evidence="1">Belongs to the 'phage' integrase family.</text>
</comment>
<dbReference type="SUPFAM" id="SSF56349">
    <property type="entry name" value="DNA breaking-rejoining enzymes"/>
    <property type="match status" value="1"/>
</dbReference>
<dbReference type="EMBL" id="OKRC01000001">
    <property type="protein sequence ID" value="SPE18669.1"/>
    <property type="molecule type" value="Genomic_DNA"/>
</dbReference>
<dbReference type="InterPro" id="IPR011010">
    <property type="entry name" value="DNA_brk_join_enz"/>
</dbReference>
<dbReference type="PANTHER" id="PTHR30349:SF64">
    <property type="entry name" value="PROPHAGE INTEGRASE INTD-RELATED"/>
    <property type="match status" value="1"/>
</dbReference>
<dbReference type="GO" id="GO:0006310">
    <property type="term" value="P:DNA recombination"/>
    <property type="evidence" value="ECO:0007669"/>
    <property type="project" value="UniProtKB-KW"/>
</dbReference>
<evidence type="ECO:0000256" key="2">
    <source>
        <dbReference type="ARBA" id="ARBA00023125"/>
    </source>
</evidence>
<dbReference type="InterPro" id="IPR010998">
    <property type="entry name" value="Integrase_recombinase_N"/>
</dbReference>
<protein>
    <submittedName>
        <fullName evidence="5">Site-specific tyrosine recombinase XerC</fullName>
    </submittedName>
</protein>
<dbReference type="PANTHER" id="PTHR30349">
    <property type="entry name" value="PHAGE INTEGRASE-RELATED"/>
    <property type="match status" value="1"/>
</dbReference>
<dbReference type="InterPro" id="IPR002104">
    <property type="entry name" value="Integrase_catalytic"/>
</dbReference>
<dbReference type="Proteomes" id="UP000239650">
    <property type="component" value="Unassembled WGS sequence"/>
</dbReference>
<organism evidence="5 6">
    <name type="scientific">Latilactobacillus sakei</name>
    <name type="common">Lactobacillus sakei</name>
    <dbReference type="NCBI Taxonomy" id="1599"/>
    <lineage>
        <taxon>Bacteria</taxon>
        <taxon>Bacillati</taxon>
        <taxon>Bacillota</taxon>
        <taxon>Bacilli</taxon>
        <taxon>Lactobacillales</taxon>
        <taxon>Lactobacillaceae</taxon>
        <taxon>Latilactobacillus</taxon>
    </lineage>
</organism>
<dbReference type="GO" id="GO:0015074">
    <property type="term" value="P:DNA integration"/>
    <property type="evidence" value="ECO:0007669"/>
    <property type="project" value="InterPro"/>
</dbReference>
<keyword evidence="2" id="KW-0238">DNA-binding</keyword>
<keyword evidence="3" id="KW-0233">DNA recombination</keyword>
<dbReference type="PROSITE" id="PS51898">
    <property type="entry name" value="TYR_RECOMBINASE"/>
    <property type="match status" value="1"/>
</dbReference>
<evidence type="ECO:0000259" key="4">
    <source>
        <dbReference type="PROSITE" id="PS51898"/>
    </source>
</evidence>
<evidence type="ECO:0000313" key="6">
    <source>
        <dbReference type="Proteomes" id="UP000239650"/>
    </source>
</evidence>
<gene>
    <name evidence="5" type="ORF">LAS9267_00218</name>
</gene>
<proteinExistence type="inferred from homology"/>
<feature type="domain" description="Tyr recombinase" evidence="4">
    <location>
        <begin position="102"/>
        <end position="288"/>
    </location>
</feature>